<keyword evidence="2" id="KW-1185">Reference proteome</keyword>
<reference evidence="1 2" key="2">
    <citation type="journal article" date="2017" name="Genome Biol.">
        <title>New reference genome sequences of hot pepper reveal the massive evolution of plant disease-resistance genes by retroduplication.</title>
        <authorList>
            <person name="Kim S."/>
            <person name="Park J."/>
            <person name="Yeom S.I."/>
            <person name="Kim Y.M."/>
            <person name="Seo E."/>
            <person name="Kim K.T."/>
            <person name="Kim M.S."/>
            <person name="Lee J.M."/>
            <person name="Cheong K."/>
            <person name="Shin H.S."/>
            <person name="Kim S.B."/>
            <person name="Han K."/>
            <person name="Lee J."/>
            <person name="Park M."/>
            <person name="Lee H.A."/>
            <person name="Lee H.Y."/>
            <person name="Lee Y."/>
            <person name="Oh S."/>
            <person name="Lee J.H."/>
            <person name="Choi E."/>
            <person name="Choi E."/>
            <person name="Lee S.E."/>
            <person name="Jeon J."/>
            <person name="Kim H."/>
            <person name="Choi G."/>
            <person name="Song H."/>
            <person name="Lee J."/>
            <person name="Lee S.C."/>
            <person name="Kwon J.K."/>
            <person name="Lee H.Y."/>
            <person name="Koo N."/>
            <person name="Hong Y."/>
            <person name="Kim R.W."/>
            <person name="Kang W.H."/>
            <person name="Huh J.H."/>
            <person name="Kang B.C."/>
            <person name="Yang T.J."/>
            <person name="Lee Y.H."/>
            <person name="Bennetzen J.L."/>
            <person name="Choi D."/>
        </authorList>
    </citation>
    <scope>NUCLEOTIDE SEQUENCE [LARGE SCALE GENOMIC DNA]</scope>
    <source>
        <strain evidence="2">cv. CM334</strain>
    </source>
</reference>
<gene>
    <name evidence="1" type="ORF">T459_21436</name>
</gene>
<dbReference type="Gramene" id="PHT74159">
    <property type="protein sequence ID" value="PHT74159"/>
    <property type="gene ID" value="T459_21436"/>
</dbReference>
<sequence length="125" mass="14323">MLGRRCSGLSYEMQKLAKILPTYLDISSFLDQKVWTDWSTIEAYRDKMGNLFDVEYVEGIAQQPIGILNCSLFVAAYVEYLSDELKVPNDGIDAKLLRKIYATLLWKYGEAKAQKPYASDIKDPR</sequence>
<accession>A0A2G2YWP2</accession>
<protein>
    <recommendedName>
        <fullName evidence="3">Ubiquitin-like protease family profile domain-containing protein</fullName>
    </recommendedName>
</protein>
<dbReference type="AlphaFoldDB" id="A0A2G2YWP2"/>
<evidence type="ECO:0008006" key="3">
    <source>
        <dbReference type="Google" id="ProtNLM"/>
    </source>
</evidence>
<organism evidence="1 2">
    <name type="scientific">Capsicum annuum</name>
    <name type="common">Capsicum pepper</name>
    <dbReference type="NCBI Taxonomy" id="4072"/>
    <lineage>
        <taxon>Eukaryota</taxon>
        <taxon>Viridiplantae</taxon>
        <taxon>Streptophyta</taxon>
        <taxon>Embryophyta</taxon>
        <taxon>Tracheophyta</taxon>
        <taxon>Spermatophyta</taxon>
        <taxon>Magnoliopsida</taxon>
        <taxon>eudicotyledons</taxon>
        <taxon>Gunneridae</taxon>
        <taxon>Pentapetalae</taxon>
        <taxon>asterids</taxon>
        <taxon>lamiids</taxon>
        <taxon>Solanales</taxon>
        <taxon>Solanaceae</taxon>
        <taxon>Solanoideae</taxon>
        <taxon>Capsiceae</taxon>
        <taxon>Capsicum</taxon>
    </lineage>
</organism>
<dbReference type="PANTHER" id="PTHR33022">
    <property type="entry name" value="DUF1985 DOMAIN-CONTAINING PROTEIN"/>
    <property type="match status" value="1"/>
</dbReference>
<dbReference type="EMBL" id="AYRZ02000008">
    <property type="protein sequence ID" value="PHT74159.1"/>
    <property type="molecule type" value="Genomic_DNA"/>
</dbReference>
<dbReference type="Proteomes" id="UP000222542">
    <property type="component" value="Unassembled WGS sequence"/>
</dbReference>
<reference evidence="1 2" key="1">
    <citation type="journal article" date="2014" name="Nat. Genet.">
        <title>Genome sequence of the hot pepper provides insights into the evolution of pungency in Capsicum species.</title>
        <authorList>
            <person name="Kim S."/>
            <person name="Park M."/>
            <person name="Yeom S.I."/>
            <person name="Kim Y.M."/>
            <person name="Lee J.M."/>
            <person name="Lee H.A."/>
            <person name="Seo E."/>
            <person name="Choi J."/>
            <person name="Cheong K."/>
            <person name="Kim K.T."/>
            <person name="Jung K."/>
            <person name="Lee G.W."/>
            <person name="Oh S.K."/>
            <person name="Bae C."/>
            <person name="Kim S.B."/>
            <person name="Lee H.Y."/>
            <person name="Kim S.Y."/>
            <person name="Kim M.S."/>
            <person name="Kang B.C."/>
            <person name="Jo Y.D."/>
            <person name="Yang H.B."/>
            <person name="Jeong H.J."/>
            <person name="Kang W.H."/>
            <person name="Kwon J.K."/>
            <person name="Shin C."/>
            <person name="Lim J.Y."/>
            <person name="Park J.H."/>
            <person name="Huh J.H."/>
            <person name="Kim J.S."/>
            <person name="Kim B.D."/>
            <person name="Cohen O."/>
            <person name="Paran I."/>
            <person name="Suh M.C."/>
            <person name="Lee S.B."/>
            <person name="Kim Y.K."/>
            <person name="Shin Y."/>
            <person name="Noh S.J."/>
            <person name="Park J."/>
            <person name="Seo Y.S."/>
            <person name="Kwon S.Y."/>
            <person name="Kim H.A."/>
            <person name="Park J.M."/>
            <person name="Kim H.J."/>
            <person name="Choi S.B."/>
            <person name="Bosland P.W."/>
            <person name="Reeves G."/>
            <person name="Jo S.H."/>
            <person name="Lee B.W."/>
            <person name="Cho H.T."/>
            <person name="Choi H.S."/>
            <person name="Lee M.S."/>
            <person name="Yu Y."/>
            <person name="Do Choi Y."/>
            <person name="Park B.S."/>
            <person name="van Deynze A."/>
            <person name="Ashrafi H."/>
            <person name="Hill T."/>
            <person name="Kim W.T."/>
            <person name="Pai H.S."/>
            <person name="Ahn H.K."/>
            <person name="Yeam I."/>
            <person name="Giovannoni J.J."/>
            <person name="Rose J.K."/>
            <person name="Sorensen I."/>
            <person name="Lee S.J."/>
            <person name="Kim R.W."/>
            <person name="Choi I.Y."/>
            <person name="Choi B.S."/>
            <person name="Lim J.S."/>
            <person name="Lee Y.H."/>
            <person name="Choi D."/>
        </authorList>
    </citation>
    <scope>NUCLEOTIDE SEQUENCE [LARGE SCALE GENOMIC DNA]</scope>
    <source>
        <strain evidence="2">cv. CM334</strain>
    </source>
</reference>
<proteinExistence type="predicted"/>
<evidence type="ECO:0000313" key="2">
    <source>
        <dbReference type="Proteomes" id="UP000222542"/>
    </source>
</evidence>
<comment type="caution">
    <text evidence="1">The sequence shown here is derived from an EMBL/GenBank/DDBJ whole genome shotgun (WGS) entry which is preliminary data.</text>
</comment>
<name>A0A2G2YWP2_CAPAN</name>
<dbReference type="PANTHER" id="PTHR33022:SF13">
    <property type="entry name" value="UBIQUITIN-LIKE PROTEASE FAMILY PROFILE DOMAIN-CONTAINING PROTEIN"/>
    <property type="match status" value="1"/>
</dbReference>
<evidence type="ECO:0000313" key="1">
    <source>
        <dbReference type="EMBL" id="PHT74159.1"/>
    </source>
</evidence>